<dbReference type="InterPro" id="IPR001279">
    <property type="entry name" value="Metallo-B-lactamas"/>
</dbReference>
<reference evidence="3 4" key="1">
    <citation type="submission" date="2019-01" db="EMBL/GenBank/DDBJ databases">
        <title>Pseudolysobacter antarctica gen. nov., sp. nov., isolated from Fildes Peninsula, Antarctica.</title>
        <authorList>
            <person name="Wei Z."/>
            <person name="Peng F."/>
        </authorList>
    </citation>
    <scope>NUCLEOTIDE SEQUENCE [LARGE SCALE GENOMIC DNA]</scope>
    <source>
        <strain evidence="3 4">AQ6-296</strain>
    </source>
</reference>
<keyword evidence="3" id="KW-0378">Hydrolase</keyword>
<keyword evidence="1" id="KW-0732">Signal</keyword>
<accession>A0A411HLK9</accession>
<sequence length="295" mass="31502">MATRTKLAQLFGGMLMFGTAMLAQAAETKLTLDVYNPGDRAIFQVSSTLVAGAHDAVLIDAQFAKADARALVDKIRASGKNLTTVYISHGDPDFYFGLDTIHAAFPQAKILATPQTIAHIKASGTAKLAYWGPILGANAPQQIIVPEPVHGDSIELEGRKLAIIGLDGATPDRTFVWIAPLKAVVGGIPVFAGEYVWMADTQTPQSHTEWLATLAHIEKLSPSVVVPGHFAAGAAQTIEAVYFTRDYIKAYDAETATAKDSAALIAAMQKRYPALRGQASLELSAKVSKGEMQWP</sequence>
<dbReference type="AlphaFoldDB" id="A0A411HLK9"/>
<feature type="chain" id="PRO_5019263553" evidence="1">
    <location>
        <begin position="26"/>
        <end position="295"/>
    </location>
</feature>
<dbReference type="Gene3D" id="3.60.15.10">
    <property type="entry name" value="Ribonuclease Z/Hydroxyacylglutathione hydrolase-like"/>
    <property type="match status" value="1"/>
</dbReference>
<dbReference type="SMART" id="SM00849">
    <property type="entry name" value="Lactamase_B"/>
    <property type="match status" value="1"/>
</dbReference>
<name>A0A411HLK9_9GAMM</name>
<protein>
    <submittedName>
        <fullName evidence="3">MBL fold metallo-hydrolase</fullName>
    </submittedName>
</protein>
<dbReference type="SUPFAM" id="SSF56281">
    <property type="entry name" value="Metallo-hydrolase/oxidoreductase"/>
    <property type="match status" value="1"/>
</dbReference>
<dbReference type="Pfam" id="PF00753">
    <property type="entry name" value="Lactamase_B"/>
    <property type="match status" value="1"/>
</dbReference>
<evidence type="ECO:0000313" key="4">
    <source>
        <dbReference type="Proteomes" id="UP000291562"/>
    </source>
</evidence>
<gene>
    <name evidence="3" type="ORF">ELE36_14160</name>
</gene>
<dbReference type="PANTHER" id="PTHR42951">
    <property type="entry name" value="METALLO-BETA-LACTAMASE DOMAIN-CONTAINING"/>
    <property type="match status" value="1"/>
</dbReference>
<proteinExistence type="predicted"/>
<dbReference type="Proteomes" id="UP000291562">
    <property type="component" value="Chromosome"/>
</dbReference>
<dbReference type="InterPro" id="IPR050855">
    <property type="entry name" value="NDM-1-like"/>
</dbReference>
<evidence type="ECO:0000313" key="3">
    <source>
        <dbReference type="EMBL" id="QBB71405.1"/>
    </source>
</evidence>
<dbReference type="PANTHER" id="PTHR42951:SF14">
    <property type="entry name" value="METALLO-BETA-LACTAMASE SUPERFAMILY PROTEIN"/>
    <property type="match status" value="1"/>
</dbReference>
<dbReference type="CDD" id="cd07739">
    <property type="entry name" value="metallo-hydrolase-like_MBL-fold"/>
    <property type="match status" value="1"/>
</dbReference>
<dbReference type="GO" id="GO:0016787">
    <property type="term" value="F:hydrolase activity"/>
    <property type="evidence" value="ECO:0007669"/>
    <property type="project" value="UniProtKB-KW"/>
</dbReference>
<dbReference type="OrthoDB" id="8441428at2"/>
<organism evidence="3 4">
    <name type="scientific">Pseudolysobacter antarcticus</name>
    <dbReference type="NCBI Taxonomy" id="2511995"/>
    <lineage>
        <taxon>Bacteria</taxon>
        <taxon>Pseudomonadati</taxon>
        <taxon>Pseudomonadota</taxon>
        <taxon>Gammaproteobacteria</taxon>
        <taxon>Lysobacterales</taxon>
        <taxon>Rhodanobacteraceae</taxon>
        <taxon>Pseudolysobacter</taxon>
    </lineage>
</organism>
<evidence type="ECO:0000259" key="2">
    <source>
        <dbReference type="SMART" id="SM00849"/>
    </source>
</evidence>
<feature type="domain" description="Metallo-beta-lactamase" evidence="2">
    <location>
        <begin position="44"/>
        <end position="229"/>
    </location>
</feature>
<dbReference type="EMBL" id="CP035704">
    <property type="protein sequence ID" value="QBB71405.1"/>
    <property type="molecule type" value="Genomic_DNA"/>
</dbReference>
<dbReference type="KEGG" id="xbc:ELE36_14160"/>
<evidence type="ECO:0000256" key="1">
    <source>
        <dbReference type="SAM" id="SignalP"/>
    </source>
</evidence>
<dbReference type="InterPro" id="IPR036866">
    <property type="entry name" value="RibonucZ/Hydroxyglut_hydro"/>
</dbReference>
<keyword evidence="4" id="KW-1185">Reference proteome</keyword>
<feature type="signal peptide" evidence="1">
    <location>
        <begin position="1"/>
        <end position="25"/>
    </location>
</feature>